<dbReference type="Pfam" id="PF01121">
    <property type="entry name" value="CoaE"/>
    <property type="match status" value="1"/>
</dbReference>
<dbReference type="SUPFAM" id="SSF52540">
    <property type="entry name" value="P-loop containing nucleoside triphosphate hydrolases"/>
    <property type="match status" value="1"/>
</dbReference>
<keyword evidence="3" id="KW-0472">Membrane</keyword>
<dbReference type="PANTHER" id="PTHR10695:SF46">
    <property type="entry name" value="BIFUNCTIONAL COENZYME A SYNTHASE-RELATED"/>
    <property type="match status" value="1"/>
</dbReference>
<feature type="transmembrane region" description="Helical" evidence="3">
    <location>
        <begin position="216"/>
        <end position="240"/>
    </location>
</feature>
<evidence type="ECO:0000313" key="4">
    <source>
        <dbReference type="EMBL" id="AGU68187.1"/>
    </source>
</evidence>
<dbReference type="InterPro" id="IPR027417">
    <property type="entry name" value="P-loop_NTPase"/>
</dbReference>
<evidence type="ECO:0000256" key="3">
    <source>
        <dbReference type="SAM" id="Phobius"/>
    </source>
</evidence>
<dbReference type="Gene3D" id="3.40.50.300">
    <property type="entry name" value="P-loop containing nucleotide triphosphate hydrolases"/>
    <property type="match status" value="1"/>
</dbReference>
<dbReference type="EC" id="2.7.1.24" evidence="4"/>
<dbReference type="InterPro" id="IPR001977">
    <property type="entry name" value="Depp_CoAkinase"/>
</dbReference>
<keyword evidence="1" id="KW-0547">Nucleotide-binding</keyword>
<dbReference type="GO" id="GO:0015937">
    <property type="term" value="P:coenzyme A biosynthetic process"/>
    <property type="evidence" value="ECO:0007669"/>
    <property type="project" value="InterPro"/>
</dbReference>
<keyword evidence="4" id="KW-0808">Transferase</keyword>
<sequence length="241" mass="25851">MPLVLIGLTGGIACGKSSVSAILADEHHIPIIDADLIVRELQAPGAPCTREIGRRWPECVDPVTGQLRREVLGRVVFADAGARRELAGIMNGPIFRTILSRIFSHWWRGLFSRAPYVVVLDAPTLFETKLFTYFVSGTVVVACSQERQLERLAARNKMGRAEAMDRINSQMPLARKRALADLVIENDAADDMAALAASVRSAVAWMGGQGRHRVTALVGGALAACVGLLAATVVVGGKLLS</sequence>
<dbReference type="AlphaFoldDB" id="T1YTF4"/>
<keyword evidence="2" id="KW-0067">ATP-binding</keyword>
<proteinExistence type="inferred from homology"/>
<dbReference type="GO" id="GO:0004140">
    <property type="term" value="F:dephospho-CoA kinase activity"/>
    <property type="evidence" value="ECO:0007669"/>
    <property type="project" value="UniProtKB-EC"/>
</dbReference>
<dbReference type="NCBIfam" id="TIGR00152">
    <property type="entry name" value="dephospho-CoA kinase"/>
    <property type="match status" value="1"/>
</dbReference>
<dbReference type="HAMAP" id="MF_00376">
    <property type="entry name" value="Dephospho_CoA_kinase"/>
    <property type="match status" value="1"/>
</dbReference>
<organism evidence="4">
    <name type="scientific">Herpetomonas muscarum</name>
    <dbReference type="NCBI Taxonomy" id="5718"/>
    <lineage>
        <taxon>Eukaryota</taxon>
        <taxon>Discoba</taxon>
        <taxon>Euglenozoa</taxon>
        <taxon>Kinetoplastea</taxon>
        <taxon>Metakinetoplastina</taxon>
        <taxon>Trypanosomatida</taxon>
        <taxon>Trypanosomatidae</taxon>
        <taxon>Herpetomonas</taxon>
    </lineage>
</organism>
<dbReference type="PANTHER" id="PTHR10695">
    <property type="entry name" value="DEPHOSPHO-COA KINASE-RELATED"/>
    <property type="match status" value="1"/>
</dbReference>
<dbReference type="EMBL" id="KF160222">
    <property type="protein sequence ID" value="AGU68187.1"/>
    <property type="molecule type" value="Genomic_DNA"/>
</dbReference>
<keyword evidence="3" id="KW-1133">Transmembrane helix</keyword>
<protein>
    <submittedName>
        <fullName evidence="4">Dephospho-CoA kinase</fullName>
        <ecNumber evidence="4">2.7.1.24</ecNumber>
    </submittedName>
</protein>
<accession>T1YTF4</accession>
<reference evidence="4" key="1">
    <citation type="journal article" date="2013" name="PLoS ONE">
        <title>Biosynthesis of vitamins and cofactors in bacterium-harbouring trypanosomatids depends on the symbiotic association as revealed by genomic analyses.</title>
        <authorList>
            <person name="Klein C.C."/>
            <person name="Alves J.M."/>
            <person name="Serrano M.G."/>
            <person name="Buck G.A."/>
            <person name="Vasconcelos A.T."/>
            <person name="Sagot M.F."/>
            <person name="Teixeira M.M."/>
            <person name="Camargo E.P."/>
            <person name="Motta M.C."/>
        </authorList>
    </citation>
    <scope>NUCLEOTIDE SEQUENCE</scope>
    <source>
        <strain evidence="4">TCC001E</strain>
    </source>
</reference>
<keyword evidence="4" id="KW-0418">Kinase</keyword>
<dbReference type="GO" id="GO:0005524">
    <property type="term" value="F:ATP binding"/>
    <property type="evidence" value="ECO:0007669"/>
    <property type="project" value="UniProtKB-KW"/>
</dbReference>
<name>T1YTF4_HERMU</name>
<keyword evidence="3" id="KW-0812">Transmembrane</keyword>
<dbReference type="CDD" id="cd02022">
    <property type="entry name" value="DPCK"/>
    <property type="match status" value="1"/>
</dbReference>
<evidence type="ECO:0000256" key="1">
    <source>
        <dbReference type="ARBA" id="ARBA00022741"/>
    </source>
</evidence>
<dbReference type="PROSITE" id="PS51219">
    <property type="entry name" value="DPCK"/>
    <property type="match status" value="1"/>
</dbReference>
<evidence type="ECO:0000256" key="2">
    <source>
        <dbReference type="ARBA" id="ARBA00022840"/>
    </source>
</evidence>